<proteinExistence type="predicted"/>
<dbReference type="EMBL" id="CP069023">
    <property type="protein sequence ID" value="QRC90243.1"/>
    <property type="molecule type" value="Genomic_DNA"/>
</dbReference>
<dbReference type="Proteomes" id="UP000663193">
    <property type="component" value="Chromosome 1"/>
</dbReference>
<name>A0A7U2EQR7_PHANO</name>
<sequence length="124" mass="13860">MFQLLARTAAIHAKMPCKTSWDPSMRGVKSRPSPVRCLDEVLGEAGKQSVHTVRVDLVWVGILPGNGARGIIQTCESGYETWWKSFAYMASLDALSHRFFDFSARSEVDQPSTRTKETCSLYAM</sequence>
<dbReference type="AlphaFoldDB" id="A0A7U2EQR7"/>
<dbReference type="VEuPathDB" id="FungiDB:JI435_096490"/>
<keyword evidence="2" id="KW-1185">Reference proteome</keyword>
<organism evidence="1 2">
    <name type="scientific">Phaeosphaeria nodorum (strain SN15 / ATCC MYA-4574 / FGSC 10173)</name>
    <name type="common">Glume blotch fungus</name>
    <name type="synonym">Parastagonospora nodorum</name>
    <dbReference type="NCBI Taxonomy" id="321614"/>
    <lineage>
        <taxon>Eukaryota</taxon>
        <taxon>Fungi</taxon>
        <taxon>Dikarya</taxon>
        <taxon>Ascomycota</taxon>
        <taxon>Pezizomycotina</taxon>
        <taxon>Dothideomycetes</taxon>
        <taxon>Pleosporomycetidae</taxon>
        <taxon>Pleosporales</taxon>
        <taxon>Pleosporineae</taxon>
        <taxon>Phaeosphaeriaceae</taxon>
        <taxon>Parastagonospora</taxon>
    </lineage>
</organism>
<accession>A0A7U2EQR7</accession>
<evidence type="ECO:0000313" key="1">
    <source>
        <dbReference type="EMBL" id="QRC90243.1"/>
    </source>
</evidence>
<gene>
    <name evidence="1" type="ORF">JI435_096490</name>
</gene>
<reference evidence="2" key="1">
    <citation type="journal article" date="2021" name="BMC Genomics">
        <title>Chromosome-level genome assembly and manually-curated proteome of model necrotroph Parastagonospora nodorum Sn15 reveals a genome-wide trove of candidate effector homologs, and redundancy of virulence-related functions within an accessory chromosome.</title>
        <authorList>
            <person name="Bertazzoni S."/>
            <person name="Jones D.A.B."/>
            <person name="Phan H.T."/>
            <person name="Tan K.-C."/>
            <person name="Hane J.K."/>
        </authorList>
    </citation>
    <scope>NUCLEOTIDE SEQUENCE [LARGE SCALE GENOMIC DNA]</scope>
    <source>
        <strain evidence="2">SN15 / ATCC MYA-4574 / FGSC 10173)</strain>
    </source>
</reference>
<protein>
    <submittedName>
        <fullName evidence="1">Uncharacterized protein</fullName>
    </submittedName>
</protein>
<evidence type="ECO:0000313" key="2">
    <source>
        <dbReference type="Proteomes" id="UP000663193"/>
    </source>
</evidence>